<dbReference type="InterPro" id="IPR036895">
    <property type="entry name" value="Uracil-DNA_glycosylase-like_sf"/>
</dbReference>
<dbReference type="InterPro" id="IPR047124">
    <property type="entry name" value="HI_0220.2"/>
</dbReference>
<dbReference type="InterPro" id="IPR005122">
    <property type="entry name" value="Uracil-DNA_glycosylase-like"/>
</dbReference>
<dbReference type="PANTHER" id="PTHR42160">
    <property type="entry name" value="URACIL-DNA GLYCOSYLASE SUPERFAMILY PROTEIN"/>
    <property type="match status" value="1"/>
</dbReference>
<accession>A0A1X9LH10</accession>
<dbReference type="KEGG" id="cphy:B5808_04080"/>
<reference evidence="1 2" key="1">
    <citation type="submission" date="2017-04" db="EMBL/GenBank/DDBJ databases">
        <authorList>
            <person name="Afonso C.L."/>
            <person name="Miller P.J."/>
            <person name="Scott M.A."/>
            <person name="Spackman E."/>
            <person name="Goraichik I."/>
            <person name="Dimitrov K.M."/>
            <person name="Suarez D.L."/>
            <person name="Swayne D.E."/>
        </authorList>
    </citation>
    <scope>NUCLEOTIDE SEQUENCE [LARGE SCALE GENOMIC DNA]</scope>
    <source>
        <strain evidence="2">XA(T)</strain>
    </source>
</reference>
<dbReference type="CDD" id="cd10033">
    <property type="entry name" value="UDG_like"/>
    <property type="match status" value="1"/>
</dbReference>
<protein>
    <submittedName>
        <fullName evidence="1">Uracil-DNA glycosylase</fullName>
    </submittedName>
</protein>
<dbReference type="AlphaFoldDB" id="A0A1X9LH10"/>
<dbReference type="Proteomes" id="UP000192775">
    <property type="component" value="Chromosome"/>
</dbReference>
<dbReference type="SUPFAM" id="SSF52141">
    <property type="entry name" value="Uracil-DNA glycosylase-like"/>
    <property type="match status" value="1"/>
</dbReference>
<evidence type="ECO:0000313" key="1">
    <source>
        <dbReference type="EMBL" id="ARJ04495.1"/>
    </source>
</evidence>
<dbReference type="SMART" id="SM00986">
    <property type="entry name" value="UDG"/>
    <property type="match status" value="1"/>
</dbReference>
<gene>
    <name evidence="1" type="ORF">B5808_04080</name>
</gene>
<keyword evidence="2" id="KW-1185">Reference proteome</keyword>
<dbReference type="SMART" id="SM00987">
    <property type="entry name" value="UreE_C"/>
    <property type="match status" value="1"/>
</dbReference>
<dbReference type="PANTHER" id="PTHR42160:SF1">
    <property type="entry name" value="URACIL-DNA GLYCOSYLASE SUPERFAMILY PROTEIN"/>
    <property type="match status" value="1"/>
</dbReference>
<sequence length="191" mass="21495">MSAIEDLRAEVSAHPDNAWARERGYEPLVVASPEARILLISQAPGRRAQESGIPFDDPSGRLLRSWLGMTDEEFYDPTKLAIVPMDFYYPGKARSGDLPPRRGFADLWHPRVLELLSDVRLTVLVGSYAQRRYLPGGFTTLTDAVRAAPDHDPLFPIVHPSPLAGVWRRRNPWFEEEIVPLLAERVRSALA</sequence>
<dbReference type="STRING" id="1619308.B5808_04080"/>
<dbReference type="Pfam" id="PF03167">
    <property type="entry name" value="UDG"/>
    <property type="match status" value="1"/>
</dbReference>
<dbReference type="Gene3D" id="3.40.470.10">
    <property type="entry name" value="Uracil-DNA glycosylase-like domain"/>
    <property type="match status" value="1"/>
</dbReference>
<dbReference type="RefSeq" id="WP_085018636.1">
    <property type="nucleotide sequence ID" value="NZ_BMHD01000001.1"/>
</dbReference>
<evidence type="ECO:0000313" key="2">
    <source>
        <dbReference type="Proteomes" id="UP000192775"/>
    </source>
</evidence>
<name>A0A1X9LH10_9MICO</name>
<dbReference type="EMBL" id="CP020715">
    <property type="protein sequence ID" value="ARJ04495.1"/>
    <property type="molecule type" value="Genomic_DNA"/>
</dbReference>
<organism evidence="1 2">
    <name type="scientific">Cnuibacter physcomitrellae</name>
    <dbReference type="NCBI Taxonomy" id="1619308"/>
    <lineage>
        <taxon>Bacteria</taxon>
        <taxon>Bacillati</taxon>
        <taxon>Actinomycetota</taxon>
        <taxon>Actinomycetes</taxon>
        <taxon>Micrococcales</taxon>
        <taxon>Microbacteriaceae</taxon>
        <taxon>Cnuibacter</taxon>
    </lineage>
</organism>
<proteinExistence type="predicted"/>